<protein>
    <submittedName>
        <fullName evidence="1">Uncharacterized protein</fullName>
    </submittedName>
</protein>
<dbReference type="EMBL" id="CM047942">
    <property type="protein sequence ID" value="KAI9901672.1"/>
    <property type="molecule type" value="Genomic_DNA"/>
</dbReference>
<evidence type="ECO:0000313" key="2">
    <source>
        <dbReference type="Proteomes" id="UP001163324"/>
    </source>
</evidence>
<comment type="caution">
    <text evidence="1">The sequence shown here is derived from an EMBL/GenBank/DDBJ whole genome shotgun (WGS) entry which is preliminary data.</text>
</comment>
<proteinExistence type="predicted"/>
<name>A0ACC0V871_9HYPO</name>
<accession>A0ACC0V871</accession>
<gene>
    <name evidence="1" type="ORF">N3K66_003489</name>
</gene>
<evidence type="ECO:0000313" key="1">
    <source>
        <dbReference type="EMBL" id="KAI9901672.1"/>
    </source>
</evidence>
<reference evidence="1" key="1">
    <citation type="submission" date="2022-10" db="EMBL/GenBank/DDBJ databases">
        <title>Complete Genome of Trichothecium roseum strain YXFP-22015, a Plant Pathogen Isolated from Citrus.</title>
        <authorList>
            <person name="Wang Y."/>
            <person name="Zhu L."/>
        </authorList>
    </citation>
    <scope>NUCLEOTIDE SEQUENCE</scope>
    <source>
        <strain evidence="1">YXFP-22015</strain>
    </source>
</reference>
<sequence>MASHTQSHENEMEMAKRPFRPGDLWTKPQKEHNASEYKTLRDWDGADEKAQEILSQGPDHAVWVRGRLLGGKGYSKVYKVVEKRQNLLFAGKSNRAYFEQLKREAEVLQKLDHGEQTHLADKSVSGAHHQAQGWHEEKDHPENTLPLTELCIYGTLHKQVLEAEVFRRSDICRVIVQLGSALDWLHDRKMYHGDVNPQNIFVRDLAPLDVVLGDCGDVKPISGCGNSIEQIKRVSEHFGPRVASERKYLSPQAAEADRPHGKEDDIWALGLTMMGMMGQQPRYRCDIHAYHDEVQEHACILRDIDTTNSLGRLMLDMLAWNNHDRPTATACYEQASLILDKCPPLKYDVPQMVAEYAELRWLTLGFGELAIPAGYGSITRWET</sequence>
<organism evidence="1 2">
    <name type="scientific">Trichothecium roseum</name>
    <dbReference type="NCBI Taxonomy" id="47278"/>
    <lineage>
        <taxon>Eukaryota</taxon>
        <taxon>Fungi</taxon>
        <taxon>Dikarya</taxon>
        <taxon>Ascomycota</taxon>
        <taxon>Pezizomycotina</taxon>
        <taxon>Sordariomycetes</taxon>
        <taxon>Hypocreomycetidae</taxon>
        <taxon>Hypocreales</taxon>
        <taxon>Hypocreales incertae sedis</taxon>
        <taxon>Trichothecium</taxon>
    </lineage>
</organism>
<dbReference type="Proteomes" id="UP001163324">
    <property type="component" value="Chromosome 3"/>
</dbReference>
<keyword evidence="2" id="KW-1185">Reference proteome</keyword>